<organism evidence="1 2">
    <name type="scientific">Hydnum rufescens UP504</name>
    <dbReference type="NCBI Taxonomy" id="1448309"/>
    <lineage>
        <taxon>Eukaryota</taxon>
        <taxon>Fungi</taxon>
        <taxon>Dikarya</taxon>
        <taxon>Basidiomycota</taxon>
        <taxon>Agaricomycotina</taxon>
        <taxon>Agaricomycetes</taxon>
        <taxon>Cantharellales</taxon>
        <taxon>Hydnaceae</taxon>
        <taxon>Hydnum</taxon>
    </lineage>
</organism>
<name>A0A9P6ADW5_9AGAM</name>
<gene>
    <name evidence="1" type="ORF">BS47DRAFT_1308822</name>
</gene>
<feature type="non-terminal residue" evidence="1">
    <location>
        <position position="1"/>
    </location>
</feature>
<reference evidence="1" key="1">
    <citation type="journal article" date="2020" name="Nat. Commun.">
        <title>Large-scale genome sequencing of mycorrhizal fungi provides insights into the early evolution of symbiotic traits.</title>
        <authorList>
            <person name="Miyauchi S."/>
            <person name="Kiss E."/>
            <person name="Kuo A."/>
            <person name="Drula E."/>
            <person name="Kohler A."/>
            <person name="Sanchez-Garcia M."/>
            <person name="Morin E."/>
            <person name="Andreopoulos B."/>
            <person name="Barry K.W."/>
            <person name="Bonito G."/>
            <person name="Buee M."/>
            <person name="Carver A."/>
            <person name="Chen C."/>
            <person name="Cichocki N."/>
            <person name="Clum A."/>
            <person name="Culley D."/>
            <person name="Crous P.W."/>
            <person name="Fauchery L."/>
            <person name="Girlanda M."/>
            <person name="Hayes R.D."/>
            <person name="Keri Z."/>
            <person name="LaButti K."/>
            <person name="Lipzen A."/>
            <person name="Lombard V."/>
            <person name="Magnuson J."/>
            <person name="Maillard F."/>
            <person name="Murat C."/>
            <person name="Nolan M."/>
            <person name="Ohm R.A."/>
            <person name="Pangilinan J."/>
            <person name="Pereira M.F."/>
            <person name="Perotto S."/>
            <person name="Peter M."/>
            <person name="Pfister S."/>
            <person name="Riley R."/>
            <person name="Sitrit Y."/>
            <person name="Stielow J.B."/>
            <person name="Szollosi G."/>
            <person name="Zifcakova L."/>
            <person name="Stursova M."/>
            <person name="Spatafora J.W."/>
            <person name="Tedersoo L."/>
            <person name="Vaario L.M."/>
            <person name="Yamada A."/>
            <person name="Yan M."/>
            <person name="Wang P."/>
            <person name="Xu J."/>
            <person name="Bruns T."/>
            <person name="Baldrian P."/>
            <person name="Vilgalys R."/>
            <person name="Dunand C."/>
            <person name="Henrissat B."/>
            <person name="Grigoriev I.V."/>
            <person name="Hibbett D."/>
            <person name="Nagy L.G."/>
            <person name="Martin F.M."/>
        </authorList>
    </citation>
    <scope>NUCLEOTIDE SEQUENCE</scope>
    <source>
        <strain evidence="1">UP504</strain>
    </source>
</reference>
<sequence length="115" mass="12879">LWVLCISMEQLEEVVLTVCPCHLAAIQLVERGFFPCAPLSPHWQSVSTCLNLWPPYFFIWHPMKSMGRDSGEYLKACGYEFATRDSFQLMLCECTCALSGACSVGQGRDYLNCAG</sequence>
<comment type="caution">
    <text evidence="1">The sequence shown here is derived from an EMBL/GenBank/DDBJ whole genome shotgun (WGS) entry which is preliminary data.</text>
</comment>
<protein>
    <submittedName>
        <fullName evidence="1">Uncharacterized protein</fullName>
    </submittedName>
</protein>
<accession>A0A9P6ADW5</accession>
<dbReference type="Proteomes" id="UP000886523">
    <property type="component" value="Unassembled WGS sequence"/>
</dbReference>
<dbReference type="EMBL" id="MU129268">
    <property type="protein sequence ID" value="KAF9504057.1"/>
    <property type="molecule type" value="Genomic_DNA"/>
</dbReference>
<dbReference type="AlphaFoldDB" id="A0A9P6ADW5"/>
<keyword evidence="2" id="KW-1185">Reference proteome</keyword>
<evidence type="ECO:0000313" key="1">
    <source>
        <dbReference type="EMBL" id="KAF9504057.1"/>
    </source>
</evidence>
<evidence type="ECO:0000313" key="2">
    <source>
        <dbReference type="Proteomes" id="UP000886523"/>
    </source>
</evidence>
<proteinExistence type="predicted"/>